<evidence type="ECO:0000313" key="5">
    <source>
        <dbReference type="Proteomes" id="UP000253908"/>
    </source>
</evidence>
<dbReference type="EMBL" id="CP024848">
    <property type="protein sequence ID" value="AXI09238.1"/>
    <property type="molecule type" value="Genomic_DNA"/>
</dbReference>
<dbReference type="KEGG" id="ocn:CUC15_09980"/>
<dbReference type="GO" id="GO:0005737">
    <property type="term" value="C:cytoplasm"/>
    <property type="evidence" value="ECO:0007669"/>
    <property type="project" value="TreeGrafter"/>
</dbReference>
<keyword evidence="5" id="KW-1185">Reference proteome</keyword>
<sequence length="297" mass="32762">MKSVKVYHYDAFSKEPNKGNPAGVVLNGNDLTDREMQEVALKVGFNETAFPVKSEIADLRIRYFTPGHEMSLCGHATMATVYALKTTGLLGDKTDFTIETKAGVLPIKIGSTTDNKTYITMKQASPLFKDYKGSTEDLANSIGITKEDIDDKLPILYGSTGTWTLLIPIKTLAAFKKMKPNNKLFPKILKEMPTASIHPFCLETYDPDANMHARHFSSPFSGTIEDAVTGTASGVMGAYFAKFIKRNIEESLNLVVEQGQEIDKDGRVLVNVSMAQKKLKIEITGNAVYVDEFEVTI</sequence>
<dbReference type="OrthoDB" id="9788221at2"/>
<dbReference type="PIRSF" id="PIRSF016184">
    <property type="entry name" value="PhzC_PhzF"/>
    <property type="match status" value="1"/>
</dbReference>
<dbReference type="PANTHER" id="PTHR13774:SF17">
    <property type="entry name" value="PHENAZINE BIOSYNTHESIS-LIKE DOMAIN-CONTAINING PROTEIN"/>
    <property type="match status" value="1"/>
</dbReference>
<evidence type="ECO:0000313" key="4">
    <source>
        <dbReference type="EMBL" id="AXI09238.1"/>
    </source>
</evidence>
<dbReference type="PANTHER" id="PTHR13774">
    <property type="entry name" value="PHENAZINE BIOSYNTHESIS PROTEIN"/>
    <property type="match status" value="1"/>
</dbReference>
<reference evidence="5" key="1">
    <citation type="submission" date="2017-11" db="EMBL/GenBank/DDBJ databases">
        <authorList>
            <person name="Zhu W."/>
        </authorList>
    </citation>
    <scope>NUCLEOTIDE SEQUENCE [LARGE SCALE GENOMIC DNA]</scope>
    <source>
        <strain evidence="5">160</strain>
    </source>
</reference>
<organism evidence="4 5">
    <name type="scientific">Oceanobacillus zhaokaii</name>
    <dbReference type="NCBI Taxonomy" id="2052660"/>
    <lineage>
        <taxon>Bacteria</taxon>
        <taxon>Bacillati</taxon>
        <taxon>Bacillota</taxon>
        <taxon>Bacilli</taxon>
        <taxon>Bacillales</taxon>
        <taxon>Bacillaceae</taxon>
        <taxon>Oceanobacillus</taxon>
    </lineage>
</organism>
<evidence type="ECO:0000256" key="1">
    <source>
        <dbReference type="ARBA" id="ARBA00008270"/>
    </source>
</evidence>
<evidence type="ECO:0000256" key="2">
    <source>
        <dbReference type="ARBA" id="ARBA00023235"/>
    </source>
</evidence>
<evidence type="ECO:0000256" key="3">
    <source>
        <dbReference type="PIRSR" id="PIRSR016184-1"/>
    </source>
</evidence>
<gene>
    <name evidence="4" type="ORF">CUC15_09980</name>
</gene>
<dbReference type="Pfam" id="PF02567">
    <property type="entry name" value="PhzC-PhzF"/>
    <property type="match status" value="1"/>
</dbReference>
<dbReference type="SUPFAM" id="SSF54506">
    <property type="entry name" value="Diaminopimelate epimerase-like"/>
    <property type="match status" value="1"/>
</dbReference>
<dbReference type="Proteomes" id="UP000253908">
    <property type="component" value="Chromosome"/>
</dbReference>
<dbReference type="NCBIfam" id="TIGR00654">
    <property type="entry name" value="PhzF_family"/>
    <property type="match status" value="1"/>
</dbReference>
<accession>A0A345PGV8</accession>
<proteinExistence type="inferred from homology"/>
<dbReference type="InterPro" id="IPR003719">
    <property type="entry name" value="Phenazine_PhzF-like"/>
</dbReference>
<protein>
    <submittedName>
        <fullName evidence="4">Isomerase</fullName>
    </submittedName>
</protein>
<dbReference type="RefSeq" id="WP_114916526.1">
    <property type="nucleotide sequence ID" value="NZ_CP024848.1"/>
</dbReference>
<dbReference type="GO" id="GO:0016853">
    <property type="term" value="F:isomerase activity"/>
    <property type="evidence" value="ECO:0007669"/>
    <property type="project" value="UniProtKB-KW"/>
</dbReference>
<dbReference type="AlphaFoldDB" id="A0A345PGV8"/>
<dbReference type="Gene3D" id="3.10.310.10">
    <property type="entry name" value="Diaminopimelate Epimerase, Chain A, domain 1"/>
    <property type="match status" value="2"/>
</dbReference>
<name>A0A345PGV8_9BACI</name>
<feature type="active site" evidence="3">
    <location>
        <position position="47"/>
    </location>
</feature>
<comment type="similarity">
    <text evidence="1">Belongs to the PhzF family.</text>
</comment>
<keyword evidence="2 4" id="KW-0413">Isomerase</keyword>